<dbReference type="EMBL" id="JBBHJY010000001">
    <property type="protein sequence ID" value="MEJ6008601.1"/>
    <property type="molecule type" value="Genomic_DNA"/>
</dbReference>
<dbReference type="Pfam" id="PF07394">
    <property type="entry name" value="DUF1501"/>
    <property type="match status" value="1"/>
</dbReference>
<proteinExistence type="predicted"/>
<accession>A0ABU8S4T5</accession>
<dbReference type="PANTHER" id="PTHR43737">
    <property type="entry name" value="BLL7424 PROTEIN"/>
    <property type="match status" value="1"/>
</dbReference>
<evidence type="ECO:0000313" key="3">
    <source>
        <dbReference type="Proteomes" id="UP001379235"/>
    </source>
</evidence>
<dbReference type="InterPro" id="IPR006311">
    <property type="entry name" value="TAT_signal"/>
</dbReference>
<keyword evidence="3" id="KW-1185">Reference proteome</keyword>
<protein>
    <submittedName>
        <fullName evidence="2">DUF1501 domain-containing protein</fullName>
    </submittedName>
</protein>
<keyword evidence="1" id="KW-0732">Signal</keyword>
<comment type="caution">
    <text evidence="2">The sequence shown here is derived from an EMBL/GenBank/DDBJ whole genome shotgun (WGS) entry which is preliminary data.</text>
</comment>
<dbReference type="InterPro" id="IPR010869">
    <property type="entry name" value="DUF1501"/>
</dbReference>
<dbReference type="PROSITE" id="PS51318">
    <property type="entry name" value="TAT"/>
    <property type="match status" value="1"/>
</dbReference>
<dbReference type="Proteomes" id="UP001379235">
    <property type="component" value="Unassembled WGS sequence"/>
</dbReference>
<dbReference type="PANTHER" id="PTHR43737:SF1">
    <property type="entry name" value="DUF1501 DOMAIN-CONTAINING PROTEIN"/>
    <property type="match status" value="1"/>
</dbReference>
<reference evidence="2 3" key="1">
    <citation type="submission" date="2024-03" db="EMBL/GenBank/DDBJ databases">
        <authorList>
            <person name="Jo J.-H."/>
        </authorList>
    </citation>
    <scope>NUCLEOTIDE SEQUENCE [LARGE SCALE GENOMIC DNA]</scope>
    <source>
        <strain evidence="2 3">AS3R-12</strain>
    </source>
</reference>
<sequence length="382" mass="39449">MTLSLNRRNMLGALGAATLLPTRLAYAAAAQGERRFVFIIQRGAADGLATLAPLGDPAFESARGALAADFAGADKLDTTFALHPALAGMGALYSQKQALFVHGVGIPYRDRSHFDAQNVLETGGTKPYQTKDGWMNRLLALLPGGTRALAVSPTVPAALRGPRDVTSYANSRLPDPDAELMSRVSQMYAGDKQLHALWESSMQAKAMAAGNDDSGQDPVATGKLVASLLSGPSGARVAMIETGGWDTHFQQKGRIERQLKGLDAMIGALKTGLGPAWNETLVLVATEFGRTVAPNGTGGTDHGTGSLAMLLGGTVSGGKVVSDWPGLAQGQLFEGRDLKPTLALDAAIAGAVGAHFGLDPALVLATCFPGGGSKPIGGLIRA</sequence>
<evidence type="ECO:0000313" key="2">
    <source>
        <dbReference type="EMBL" id="MEJ6008601.1"/>
    </source>
</evidence>
<feature type="signal peptide" evidence="1">
    <location>
        <begin position="1"/>
        <end position="27"/>
    </location>
</feature>
<name>A0ABU8S4T5_9SPHN</name>
<gene>
    <name evidence="2" type="ORF">WG900_01560</name>
</gene>
<feature type="chain" id="PRO_5045294228" evidence="1">
    <location>
        <begin position="28"/>
        <end position="382"/>
    </location>
</feature>
<organism evidence="2 3">
    <name type="scientific">Novosphingobium aquae</name>
    <dbReference type="NCBI Taxonomy" id="3133435"/>
    <lineage>
        <taxon>Bacteria</taxon>
        <taxon>Pseudomonadati</taxon>
        <taxon>Pseudomonadota</taxon>
        <taxon>Alphaproteobacteria</taxon>
        <taxon>Sphingomonadales</taxon>
        <taxon>Sphingomonadaceae</taxon>
        <taxon>Novosphingobium</taxon>
    </lineage>
</organism>
<dbReference type="RefSeq" id="WP_339964193.1">
    <property type="nucleotide sequence ID" value="NZ_JBBHJY010000001.1"/>
</dbReference>
<evidence type="ECO:0000256" key="1">
    <source>
        <dbReference type="SAM" id="SignalP"/>
    </source>
</evidence>